<feature type="non-terminal residue" evidence="2">
    <location>
        <position position="32"/>
    </location>
</feature>
<feature type="region of interest" description="Disordered" evidence="1">
    <location>
        <begin position="1"/>
        <end position="32"/>
    </location>
</feature>
<dbReference type="AlphaFoldDB" id="A0A382LSP4"/>
<feature type="compositionally biased region" description="Basic and acidic residues" evidence="1">
    <location>
        <begin position="20"/>
        <end position="32"/>
    </location>
</feature>
<dbReference type="EMBL" id="UINC01088122">
    <property type="protein sequence ID" value="SVC38082.1"/>
    <property type="molecule type" value="Genomic_DNA"/>
</dbReference>
<name>A0A382LSP4_9ZZZZ</name>
<protein>
    <submittedName>
        <fullName evidence="2">Uncharacterized protein</fullName>
    </submittedName>
</protein>
<organism evidence="2">
    <name type="scientific">marine metagenome</name>
    <dbReference type="NCBI Taxonomy" id="408172"/>
    <lineage>
        <taxon>unclassified sequences</taxon>
        <taxon>metagenomes</taxon>
        <taxon>ecological metagenomes</taxon>
    </lineage>
</organism>
<evidence type="ECO:0000256" key="1">
    <source>
        <dbReference type="SAM" id="MobiDB-lite"/>
    </source>
</evidence>
<proteinExistence type="predicted"/>
<accession>A0A382LSP4</accession>
<gene>
    <name evidence="2" type="ORF">METZ01_LOCUS290936</name>
</gene>
<reference evidence="2" key="1">
    <citation type="submission" date="2018-05" db="EMBL/GenBank/DDBJ databases">
        <authorList>
            <person name="Lanie J.A."/>
            <person name="Ng W.-L."/>
            <person name="Kazmierczak K.M."/>
            <person name="Andrzejewski T.M."/>
            <person name="Davidsen T.M."/>
            <person name="Wayne K.J."/>
            <person name="Tettelin H."/>
            <person name="Glass J.I."/>
            <person name="Rusch D."/>
            <person name="Podicherti R."/>
            <person name="Tsui H.-C.T."/>
            <person name="Winkler M.E."/>
        </authorList>
    </citation>
    <scope>NUCLEOTIDE SEQUENCE</scope>
</reference>
<evidence type="ECO:0000313" key="2">
    <source>
        <dbReference type="EMBL" id="SVC38082.1"/>
    </source>
</evidence>
<sequence>MTSTTTTLRANQQGCQNGLLEDHSGGYRIEPL</sequence>
<feature type="compositionally biased region" description="Polar residues" evidence="1">
    <location>
        <begin position="1"/>
        <end position="16"/>
    </location>
</feature>